<dbReference type="InterPro" id="IPR005380">
    <property type="entry name" value="XS_domain"/>
</dbReference>
<dbReference type="GO" id="GO:0031047">
    <property type="term" value="P:regulatory ncRNA-mediated gene silencing"/>
    <property type="evidence" value="ECO:0007669"/>
    <property type="project" value="InterPro"/>
</dbReference>
<dbReference type="InterPro" id="IPR038588">
    <property type="entry name" value="XS_domain_sf"/>
</dbReference>
<proteinExistence type="predicted"/>
<keyword evidence="4" id="KW-1185">Reference proteome</keyword>
<dbReference type="Proteomes" id="UP000834106">
    <property type="component" value="Chromosome 4"/>
</dbReference>
<protein>
    <recommendedName>
        <fullName evidence="2">XS domain-containing protein</fullName>
    </recommendedName>
</protein>
<dbReference type="EMBL" id="OU503039">
    <property type="protein sequence ID" value="CAI9759803.1"/>
    <property type="molecule type" value="Genomic_DNA"/>
</dbReference>
<name>A0AAD1YYM7_9LAMI</name>
<feature type="region of interest" description="Disordered" evidence="1">
    <location>
        <begin position="48"/>
        <end position="77"/>
    </location>
</feature>
<evidence type="ECO:0000256" key="1">
    <source>
        <dbReference type="SAM" id="MobiDB-lite"/>
    </source>
</evidence>
<gene>
    <name evidence="3" type="ORF">FPE_LOCUS7233</name>
</gene>
<feature type="compositionally biased region" description="Basic and acidic residues" evidence="1">
    <location>
        <begin position="291"/>
        <end position="310"/>
    </location>
</feature>
<dbReference type="PANTHER" id="PTHR46619">
    <property type="entry name" value="RNA RECOGNITION MOTIF XS DOMAIN PROTEIN-RELATED"/>
    <property type="match status" value="1"/>
</dbReference>
<evidence type="ECO:0000313" key="4">
    <source>
        <dbReference type="Proteomes" id="UP000834106"/>
    </source>
</evidence>
<dbReference type="AlphaFoldDB" id="A0AAD1YYM7"/>
<feature type="region of interest" description="Disordered" evidence="1">
    <location>
        <begin position="291"/>
        <end position="312"/>
    </location>
</feature>
<feature type="compositionally biased region" description="Basic and acidic residues" evidence="1">
    <location>
        <begin position="53"/>
        <end position="75"/>
    </location>
</feature>
<dbReference type="Gene3D" id="3.30.70.2890">
    <property type="entry name" value="XS domain"/>
    <property type="match status" value="1"/>
</dbReference>
<evidence type="ECO:0000313" key="3">
    <source>
        <dbReference type="EMBL" id="CAI9759803.1"/>
    </source>
</evidence>
<feature type="domain" description="XS" evidence="2">
    <location>
        <begin position="865"/>
        <end position="994"/>
    </location>
</feature>
<organism evidence="3 4">
    <name type="scientific">Fraxinus pennsylvanica</name>
    <dbReference type="NCBI Taxonomy" id="56036"/>
    <lineage>
        <taxon>Eukaryota</taxon>
        <taxon>Viridiplantae</taxon>
        <taxon>Streptophyta</taxon>
        <taxon>Embryophyta</taxon>
        <taxon>Tracheophyta</taxon>
        <taxon>Spermatophyta</taxon>
        <taxon>Magnoliopsida</taxon>
        <taxon>eudicotyledons</taxon>
        <taxon>Gunneridae</taxon>
        <taxon>Pentapetalae</taxon>
        <taxon>asterids</taxon>
        <taxon>lamiids</taxon>
        <taxon>Lamiales</taxon>
        <taxon>Oleaceae</taxon>
        <taxon>Oleeae</taxon>
        <taxon>Fraxinus</taxon>
    </lineage>
</organism>
<accession>A0AAD1YYM7</accession>
<sequence>MQSSKYDEIESYRRLRDNKGVELSPESHLMPPRHDIYDGSLMRPLNLGIGSSRGDRRSGSMERRDYGWGRNEIGRSRSPRFGQVHKRINCGLSSSRDEMRRKYEFCDYMDRLDNVDTSLKCNYSDKSRFSGNTGKDIARDRALGADLKHDYSGNKSMVQEDGTGQGRHRLSGDVRPSNYHEHSENFGPSMNADLGRFKDGGVKYPDSVLLDKISAIERYEKLSSRDVSHFKDLTFPSKGFSDRSQFKEFGSMSAGLSGNFLDSHKEGMSVSTDMYRGSSTKALEPFSLNEYGHRRSSETRRAPEPGHKDLMGYQWDTFRPNKEDEDDLYAKPRQREDKFCDYASEELNTRRLLYERDSYDPRDMLTQKESIRQHIDDHEHSPRNVDRSLQDLSSYQSHFASESLDDSRLPCTSEHGGRYLETRRAPEPGHKDLMGYQWDTFCPNKEDEDDLYAKPRQREDKFCDYASEELNTRRLLYERDSYDPRDMLTQKESIRQHIDDHEHSPRNVDRSLQDLSSYQSHFASESLDDSRLPCTSKHGGRHLDCGSPGVAFEMDALREPELSSLGVSHDNDILRTKYDFKCIAGWPIRERMRNSSDCHHTSERHDFKIMVSSELNWNKLDRTHDLTDRDERCNEYADDLSFSKTLEFENGRCSRAGKRTFGAESGRISAPEDWSTPYESAKHVEEYSIKSGRKKPKVHVGPGLLNLYSSQRSDKKHYLLKNVWVRGRDDVKVDMHATDVEGTENLSGSAKSEPPENSEEFKQIVHWFFLSFTKKINMSPSAHKRYKEQGKAGSLFCIVCSRSQSKEFTDTQSLLAHCSMSHKFGLRAQHLGLHRAICVLMGWDSKTASSVPTVVSNSEALAQKDDLILWPPVVIVHNTCKFRRSSAGKEVINLEAFEDFLRGKGFSGGQMKVCLGNPGNTIIMVVKFLGTVTGLQDAEKLKKYFEENKRGRADFEKLASVKGKSRNGHEAGTKAGKLDELFLYGYMGIAEDLDKVDFDTKRRCSVRSYKEIQDIANDPVKFDQS</sequence>
<reference evidence="3" key="1">
    <citation type="submission" date="2023-05" db="EMBL/GenBank/DDBJ databases">
        <authorList>
            <person name="Huff M."/>
        </authorList>
    </citation>
    <scope>NUCLEOTIDE SEQUENCE</scope>
</reference>
<dbReference type="PANTHER" id="PTHR46619:SF2">
    <property type="entry name" value="XS DOMAIN PROTEIN"/>
    <property type="match status" value="1"/>
</dbReference>
<dbReference type="Pfam" id="PF03468">
    <property type="entry name" value="XS"/>
    <property type="match status" value="1"/>
</dbReference>
<evidence type="ECO:0000259" key="2">
    <source>
        <dbReference type="Pfam" id="PF03468"/>
    </source>
</evidence>